<protein>
    <submittedName>
        <fullName evidence="1">Uncharacterized protein</fullName>
    </submittedName>
</protein>
<name>X0VCS6_9ZZZZ</name>
<comment type="caution">
    <text evidence="1">The sequence shown here is derived from an EMBL/GenBank/DDBJ whole genome shotgun (WGS) entry which is preliminary data.</text>
</comment>
<dbReference type="AlphaFoldDB" id="X0VCS6"/>
<dbReference type="EMBL" id="BARS01033866">
    <property type="protein sequence ID" value="GAG15939.1"/>
    <property type="molecule type" value="Genomic_DNA"/>
</dbReference>
<sequence length="84" mass="9499">MGADIQGDLTTDYTDWEAIMGKNLLDSQSEIDELRELTAQFVAAVFMTDGEVDENDPQTKSILAKMEKNGEFLRIQKRNRRSGT</sequence>
<reference evidence="1" key="1">
    <citation type="journal article" date="2014" name="Front. Microbiol.">
        <title>High frequency of phylogenetically diverse reductive dehalogenase-homologous genes in deep subseafloor sedimentary metagenomes.</title>
        <authorList>
            <person name="Kawai M."/>
            <person name="Futagami T."/>
            <person name="Toyoda A."/>
            <person name="Takaki Y."/>
            <person name="Nishi S."/>
            <person name="Hori S."/>
            <person name="Arai W."/>
            <person name="Tsubouchi T."/>
            <person name="Morono Y."/>
            <person name="Uchiyama I."/>
            <person name="Ito T."/>
            <person name="Fujiyama A."/>
            <person name="Inagaki F."/>
            <person name="Takami H."/>
        </authorList>
    </citation>
    <scope>NUCLEOTIDE SEQUENCE</scope>
    <source>
        <strain evidence="1">Expedition CK06-06</strain>
    </source>
</reference>
<accession>X0VCS6</accession>
<organism evidence="1">
    <name type="scientific">marine sediment metagenome</name>
    <dbReference type="NCBI Taxonomy" id="412755"/>
    <lineage>
        <taxon>unclassified sequences</taxon>
        <taxon>metagenomes</taxon>
        <taxon>ecological metagenomes</taxon>
    </lineage>
</organism>
<evidence type="ECO:0000313" key="1">
    <source>
        <dbReference type="EMBL" id="GAG15939.1"/>
    </source>
</evidence>
<gene>
    <name evidence="1" type="ORF">S01H1_52401</name>
</gene>
<proteinExistence type="predicted"/>